<name>A0A3A5M8B4_9MICC</name>
<dbReference type="RefSeq" id="WP_120148903.1">
    <property type="nucleotide sequence ID" value="NZ_QZVT01000004.1"/>
</dbReference>
<dbReference type="InterPro" id="IPR000551">
    <property type="entry name" value="MerR-type_HTH_dom"/>
</dbReference>
<dbReference type="OrthoDB" id="5242095at2"/>
<dbReference type="PANTHER" id="PTHR30204:SF93">
    <property type="entry name" value="HTH MERR-TYPE DOMAIN-CONTAINING PROTEIN"/>
    <property type="match status" value="1"/>
</dbReference>
<sequence length="206" mass="21690">MRLGELSEASGISAASIKFYLRSGLLEAGDAIHPTRAAYGIRHVRRLRLIQGLRASIGLGLEDIRRIIDASAGADASAEQRLALLATVQSVVLGYRGDGVRESAAVDDLVQVMGWADEESGARAAVGEHLAVMEAAGVVTDPAVLASYARAADAIAEAQLAVTDVQESIEEFILTAAIGMHLHNQLILALVALAQASHSIRRYGAR</sequence>
<dbReference type="AlphaFoldDB" id="A0A3A5M8B4"/>
<dbReference type="PROSITE" id="PS50937">
    <property type="entry name" value="HTH_MERR_2"/>
    <property type="match status" value="1"/>
</dbReference>
<gene>
    <name evidence="3" type="ORF">D6T63_10185</name>
</gene>
<organism evidence="3 4">
    <name type="scientific">Arthrobacter cheniae</name>
    <dbReference type="NCBI Taxonomy" id="1258888"/>
    <lineage>
        <taxon>Bacteria</taxon>
        <taxon>Bacillati</taxon>
        <taxon>Actinomycetota</taxon>
        <taxon>Actinomycetes</taxon>
        <taxon>Micrococcales</taxon>
        <taxon>Micrococcaceae</taxon>
        <taxon>Arthrobacter</taxon>
    </lineage>
</organism>
<keyword evidence="4" id="KW-1185">Reference proteome</keyword>
<dbReference type="InterPro" id="IPR047057">
    <property type="entry name" value="MerR_fam"/>
</dbReference>
<evidence type="ECO:0000313" key="3">
    <source>
        <dbReference type="EMBL" id="RJT80213.1"/>
    </source>
</evidence>
<dbReference type="Proteomes" id="UP000272560">
    <property type="component" value="Unassembled WGS sequence"/>
</dbReference>
<accession>A0A3A5M8B4</accession>
<keyword evidence="1" id="KW-0238">DNA-binding</keyword>
<protein>
    <submittedName>
        <fullName evidence="3">MerR family transcriptional regulator</fullName>
    </submittedName>
</protein>
<dbReference type="SMART" id="SM00422">
    <property type="entry name" value="HTH_MERR"/>
    <property type="match status" value="1"/>
</dbReference>
<dbReference type="GO" id="GO:0003677">
    <property type="term" value="F:DNA binding"/>
    <property type="evidence" value="ECO:0007669"/>
    <property type="project" value="UniProtKB-KW"/>
</dbReference>
<reference evidence="3 4" key="1">
    <citation type="submission" date="2018-09" db="EMBL/GenBank/DDBJ databases">
        <title>Novel species of Arthrobacter.</title>
        <authorList>
            <person name="Liu Q."/>
            <person name="Xin Y.-H."/>
        </authorList>
    </citation>
    <scope>NUCLEOTIDE SEQUENCE [LARGE SCALE GENOMIC DNA]</scope>
    <source>
        <strain evidence="3 4">Hz2</strain>
    </source>
</reference>
<evidence type="ECO:0000259" key="2">
    <source>
        <dbReference type="PROSITE" id="PS50937"/>
    </source>
</evidence>
<dbReference type="PANTHER" id="PTHR30204">
    <property type="entry name" value="REDOX-CYCLING DRUG-SENSING TRANSCRIPTIONAL ACTIVATOR SOXR"/>
    <property type="match status" value="1"/>
</dbReference>
<dbReference type="Gene3D" id="1.10.1660.10">
    <property type="match status" value="1"/>
</dbReference>
<dbReference type="GO" id="GO:0003700">
    <property type="term" value="F:DNA-binding transcription factor activity"/>
    <property type="evidence" value="ECO:0007669"/>
    <property type="project" value="InterPro"/>
</dbReference>
<evidence type="ECO:0000313" key="4">
    <source>
        <dbReference type="Proteomes" id="UP000272560"/>
    </source>
</evidence>
<proteinExistence type="predicted"/>
<comment type="caution">
    <text evidence="3">The sequence shown here is derived from an EMBL/GenBank/DDBJ whole genome shotgun (WGS) entry which is preliminary data.</text>
</comment>
<evidence type="ECO:0000256" key="1">
    <source>
        <dbReference type="ARBA" id="ARBA00023125"/>
    </source>
</evidence>
<dbReference type="InterPro" id="IPR009061">
    <property type="entry name" value="DNA-bd_dom_put_sf"/>
</dbReference>
<dbReference type="SUPFAM" id="SSF46955">
    <property type="entry name" value="Putative DNA-binding domain"/>
    <property type="match status" value="1"/>
</dbReference>
<dbReference type="EMBL" id="QZVT01000004">
    <property type="protein sequence ID" value="RJT80213.1"/>
    <property type="molecule type" value="Genomic_DNA"/>
</dbReference>
<feature type="domain" description="HTH merR-type" evidence="2">
    <location>
        <begin position="1"/>
        <end position="70"/>
    </location>
</feature>
<dbReference type="Pfam" id="PF13411">
    <property type="entry name" value="MerR_1"/>
    <property type="match status" value="1"/>
</dbReference>